<protein>
    <recommendedName>
        <fullName evidence="3">Transposase</fullName>
    </recommendedName>
</protein>
<evidence type="ECO:0008006" key="3">
    <source>
        <dbReference type="Google" id="ProtNLM"/>
    </source>
</evidence>
<evidence type="ECO:0000313" key="2">
    <source>
        <dbReference type="Proteomes" id="UP001500630"/>
    </source>
</evidence>
<comment type="caution">
    <text evidence="1">The sequence shown here is derived from an EMBL/GenBank/DDBJ whole genome shotgun (WGS) entry which is preliminary data.</text>
</comment>
<accession>A0ABP7A5W8</accession>
<proteinExistence type="predicted"/>
<sequence length="78" mass="8739">MPPSTVRDILKRAGLEPAPRRTGPTRNQFLKAQASGIWACDLFHVDTVFLKRLYVLFFINHAIRAIHIMGVTAHPTSA</sequence>
<dbReference type="EMBL" id="BAABDQ010000078">
    <property type="protein sequence ID" value="GAA3625435.1"/>
    <property type="molecule type" value="Genomic_DNA"/>
</dbReference>
<organism evidence="1 2">
    <name type="scientific">Nonomuraea rosea</name>
    <dbReference type="NCBI Taxonomy" id="638574"/>
    <lineage>
        <taxon>Bacteria</taxon>
        <taxon>Bacillati</taxon>
        <taxon>Actinomycetota</taxon>
        <taxon>Actinomycetes</taxon>
        <taxon>Streptosporangiales</taxon>
        <taxon>Streptosporangiaceae</taxon>
        <taxon>Nonomuraea</taxon>
    </lineage>
</organism>
<name>A0ABP7A5W8_9ACTN</name>
<keyword evidence="2" id="KW-1185">Reference proteome</keyword>
<reference evidence="2" key="1">
    <citation type="journal article" date="2019" name="Int. J. Syst. Evol. Microbiol.">
        <title>The Global Catalogue of Microorganisms (GCM) 10K type strain sequencing project: providing services to taxonomists for standard genome sequencing and annotation.</title>
        <authorList>
            <consortium name="The Broad Institute Genomics Platform"/>
            <consortium name="The Broad Institute Genome Sequencing Center for Infectious Disease"/>
            <person name="Wu L."/>
            <person name="Ma J."/>
        </authorList>
    </citation>
    <scope>NUCLEOTIDE SEQUENCE [LARGE SCALE GENOMIC DNA]</scope>
    <source>
        <strain evidence="2">JCM 17326</strain>
    </source>
</reference>
<gene>
    <name evidence="1" type="ORF">GCM10022419_133760</name>
</gene>
<evidence type="ECO:0000313" key="1">
    <source>
        <dbReference type="EMBL" id="GAA3625435.1"/>
    </source>
</evidence>
<dbReference type="Proteomes" id="UP001500630">
    <property type="component" value="Unassembled WGS sequence"/>
</dbReference>